<keyword evidence="4" id="KW-0804">Transcription</keyword>
<dbReference type="InterPro" id="IPR019404">
    <property type="entry name" value="Mediator_Med11"/>
</dbReference>
<dbReference type="GO" id="GO:0006357">
    <property type="term" value="P:regulation of transcription by RNA polymerase II"/>
    <property type="evidence" value="ECO:0007669"/>
    <property type="project" value="InterPro"/>
</dbReference>
<dbReference type="GO" id="GO:0016592">
    <property type="term" value="C:mediator complex"/>
    <property type="evidence" value="ECO:0007669"/>
    <property type="project" value="InterPro"/>
</dbReference>
<dbReference type="Proteomes" id="UP000237144">
    <property type="component" value="Unassembled WGS sequence"/>
</dbReference>
<keyword evidence="7" id="KW-1185">Reference proteome</keyword>
<evidence type="ECO:0000256" key="4">
    <source>
        <dbReference type="RuleBase" id="RU364147"/>
    </source>
</evidence>
<evidence type="ECO:0000313" key="6">
    <source>
        <dbReference type="EMBL" id="POY70892.1"/>
    </source>
</evidence>
<feature type="region of interest" description="Disordered" evidence="5">
    <location>
        <begin position="1"/>
        <end position="24"/>
    </location>
</feature>
<sequence length="251" mass="26454">MDVDRVEGGSQAGTDAPDEPWMQTRAGKRISELQQVEENVAALLHFAGCTLAALHPDPLSSFTSREIAVEDDDDDNDENGAGAGAPKRPKKPTPRNAEEAKLAEFGKYAEGYYATLNDVQLALRTSIRHLRVSRVSSRPLTDPAYASLAYRQPASSSSAPPGSNQSGADSVRVGPGGVALDLDVRLDELRKQESTGPAWGSRSARLPAGDADSGDPSSGASALSVDALELERDALRDLVAALESRKGSESA</sequence>
<gene>
    <name evidence="4" type="primary">MED11</name>
    <name evidence="6" type="ORF">BMF94_6069</name>
</gene>
<keyword evidence="4" id="KW-0010">Activator</keyword>
<evidence type="ECO:0000313" key="7">
    <source>
        <dbReference type="Proteomes" id="UP000237144"/>
    </source>
</evidence>
<feature type="compositionally biased region" description="Low complexity" evidence="5">
    <location>
        <begin position="207"/>
        <end position="222"/>
    </location>
</feature>
<organism evidence="6 7">
    <name type="scientific">Rhodotorula taiwanensis</name>
    <dbReference type="NCBI Taxonomy" id="741276"/>
    <lineage>
        <taxon>Eukaryota</taxon>
        <taxon>Fungi</taxon>
        <taxon>Dikarya</taxon>
        <taxon>Basidiomycota</taxon>
        <taxon>Pucciniomycotina</taxon>
        <taxon>Microbotryomycetes</taxon>
        <taxon>Sporidiobolales</taxon>
        <taxon>Sporidiobolaceae</taxon>
        <taxon>Rhodotorula</taxon>
    </lineage>
</organism>
<comment type="similarity">
    <text evidence="2 4">Belongs to the Mediator complex subunit 11 family.</text>
</comment>
<dbReference type="OrthoDB" id="3358442at2759"/>
<proteinExistence type="inferred from homology"/>
<comment type="caution">
    <text evidence="6">The sequence shown here is derived from an EMBL/GenBank/DDBJ whole genome shotgun (WGS) entry which is preliminary data.</text>
</comment>
<comment type="subunit">
    <text evidence="4">Component of the Mediator complex.</text>
</comment>
<feature type="region of interest" description="Disordered" evidence="5">
    <location>
        <begin position="63"/>
        <end position="98"/>
    </location>
</feature>
<dbReference type="EMBL" id="PJQD01000096">
    <property type="protein sequence ID" value="POY70892.1"/>
    <property type="molecule type" value="Genomic_DNA"/>
</dbReference>
<evidence type="ECO:0000256" key="2">
    <source>
        <dbReference type="ARBA" id="ARBA00008186"/>
    </source>
</evidence>
<keyword evidence="4" id="KW-0805">Transcription regulation</keyword>
<name>A0A2S5B278_9BASI</name>
<reference evidence="6 7" key="1">
    <citation type="journal article" date="2018" name="Front. Microbiol.">
        <title>Prospects for Fungal Bioremediation of Acidic Radioactive Waste Sites: Characterization and Genome Sequence of Rhodotorula taiwanensis MD1149.</title>
        <authorList>
            <person name="Tkavc R."/>
            <person name="Matrosova V.Y."/>
            <person name="Grichenko O.E."/>
            <person name="Gostincar C."/>
            <person name="Volpe R.P."/>
            <person name="Klimenkova P."/>
            <person name="Gaidamakova E.K."/>
            <person name="Zhou C.E."/>
            <person name="Stewart B.J."/>
            <person name="Lyman M.G."/>
            <person name="Malfatti S.A."/>
            <person name="Rubinfeld B."/>
            <person name="Courtot M."/>
            <person name="Singh J."/>
            <person name="Dalgard C.L."/>
            <person name="Hamilton T."/>
            <person name="Frey K.G."/>
            <person name="Gunde-Cimerman N."/>
            <person name="Dugan L."/>
            <person name="Daly M.J."/>
        </authorList>
    </citation>
    <scope>NUCLEOTIDE SEQUENCE [LARGE SCALE GENOMIC DNA]</scope>
    <source>
        <strain evidence="6 7">MD1149</strain>
    </source>
</reference>
<feature type="compositionally biased region" description="Acidic residues" evidence="5">
    <location>
        <begin position="69"/>
        <end position="78"/>
    </location>
</feature>
<evidence type="ECO:0000256" key="3">
    <source>
        <dbReference type="ARBA" id="ARBA00023242"/>
    </source>
</evidence>
<dbReference type="GO" id="GO:0003712">
    <property type="term" value="F:transcription coregulator activity"/>
    <property type="evidence" value="ECO:0007669"/>
    <property type="project" value="InterPro"/>
</dbReference>
<dbReference type="Gene3D" id="1.10.287.3490">
    <property type="match status" value="1"/>
</dbReference>
<feature type="compositionally biased region" description="Low complexity" evidence="5">
    <location>
        <begin position="152"/>
        <end position="168"/>
    </location>
</feature>
<keyword evidence="3 4" id="KW-0539">Nucleus</keyword>
<comment type="function">
    <text evidence="4">Component of the Mediator complex, a coactivator involved in the regulated transcription of nearly all RNA polymerase II-dependent genes. Mediator functions as a bridge to convey information from gene-specific regulatory proteins to the basal RNA polymerase II transcription machinery. Mediator is recruited to promoters by direct interactions with regulatory proteins and serves as a scaffold for the assembly of a functional pre-initiation complex with RNA polymerase II and the general transcription factors.</text>
</comment>
<dbReference type="Pfam" id="PF10280">
    <property type="entry name" value="Med11"/>
    <property type="match status" value="1"/>
</dbReference>
<accession>A0A2S5B278</accession>
<dbReference type="AlphaFoldDB" id="A0A2S5B278"/>
<evidence type="ECO:0000256" key="1">
    <source>
        <dbReference type="ARBA" id="ARBA00004123"/>
    </source>
</evidence>
<evidence type="ECO:0000256" key="5">
    <source>
        <dbReference type="SAM" id="MobiDB-lite"/>
    </source>
</evidence>
<protein>
    <recommendedName>
        <fullName evidence="4">Mediator of RNA polymerase II transcription subunit 11</fullName>
    </recommendedName>
    <alternativeName>
        <fullName evidence="4">Mediator complex subunit 11</fullName>
    </alternativeName>
</protein>
<feature type="region of interest" description="Disordered" evidence="5">
    <location>
        <begin position="151"/>
        <end position="175"/>
    </location>
</feature>
<feature type="region of interest" description="Disordered" evidence="5">
    <location>
        <begin position="189"/>
        <end position="224"/>
    </location>
</feature>
<comment type="subcellular location">
    <subcellularLocation>
        <location evidence="1 4">Nucleus</location>
    </subcellularLocation>
</comment>